<dbReference type="Proteomes" id="UP000499080">
    <property type="component" value="Unassembled WGS sequence"/>
</dbReference>
<evidence type="ECO:0000313" key="2">
    <source>
        <dbReference type="Proteomes" id="UP000499080"/>
    </source>
</evidence>
<protein>
    <recommendedName>
        <fullName evidence="3">Endonuclease/exonuclease/phosphatase domain-containing protein</fullName>
    </recommendedName>
</protein>
<dbReference type="OrthoDB" id="8069600at2759"/>
<keyword evidence="2" id="KW-1185">Reference proteome</keyword>
<dbReference type="AlphaFoldDB" id="A0A4Y2HVY6"/>
<comment type="caution">
    <text evidence="1">The sequence shown here is derived from an EMBL/GenBank/DDBJ whole genome shotgun (WGS) entry which is preliminary data.</text>
</comment>
<accession>A0A4Y2HVY6</accession>
<dbReference type="InterPro" id="IPR036691">
    <property type="entry name" value="Endo/exonu/phosph_ase_sf"/>
</dbReference>
<dbReference type="Gene3D" id="3.60.10.10">
    <property type="entry name" value="Endonuclease/exonuclease/phosphatase"/>
    <property type="match status" value="1"/>
</dbReference>
<evidence type="ECO:0000313" key="1">
    <source>
        <dbReference type="EMBL" id="GBM69126.1"/>
    </source>
</evidence>
<evidence type="ECO:0008006" key="3">
    <source>
        <dbReference type="Google" id="ProtNLM"/>
    </source>
</evidence>
<proteinExistence type="predicted"/>
<gene>
    <name evidence="1" type="ORF">AVEN_6359_1</name>
</gene>
<sequence>MTDIILRTKTFEFYSSVASVEYDVICVTETWLCEDMDSWHLFDDRYLVYGKDRSLADSSRRDGGVLMAIKKCFSLHKLDVPGLDFEAISQIASK</sequence>
<organism evidence="1 2">
    <name type="scientific">Araneus ventricosus</name>
    <name type="common">Orbweaver spider</name>
    <name type="synonym">Epeira ventricosa</name>
    <dbReference type="NCBI Taxonomy" id="182803"/>
    <lineage>
        <taxon>Eukaryota</taxon>
        <taxon>Metazoa</taxon>
        <taxon>Ecdysozoa</taxon>
        <taxon>Arthropoda</taxon>
        <taxon>Chelicerata</taxon>
        <taxon>Arachnida</taxon>
        <taxon>Araneae</taxon>
        <taxon>Araneomorphae</taxon>
        <taxon>Entelegynae</taxon>
        <taxon>Araneoidea</taxon>
        <taxon>Araneidae</taxon>
        <taxon>Araneus</taxon>
    </lineage>
</organism>
<dbReference type="EMBL" id="BGPR01002180">
    <property type="protein sequence ID" value="GBM69126.1"/>
    <property type="molecule type" value="Genomic_DNA"/>
</dbReference>
<reference evidence="1 2" key="1">
    <citation type="journal article" date="2019" name="Sci. Rep.">
        <title>Orb-weaving spider Araneus ventricosus genome elucidates the spidroin gene catalogue.</title>
        <authorList>
            <person name="Kono N."/>
            <person name="Nakamura H."/>
            <person name="Ohtoshi R."/>
            <person name="Moran D.A.P."/>
            <person name="Shinohara A."/>
            <person name="Yoshida Y."/>
            <person name="Fujiwara M."/>
            <person name="Mori M."/>
            <person name="Tomita M."/>
            <person name="Arakawa K."/>
        </authorList>
    </citation>
    <scope>NUCLEOTIDE SEQUENCE [LARGE SCALE GENOMIC DNA]</scope>
</reference>
<name>A0A4Y2HVY6_ARAVE</name>